<keyword evidence="1" id="KW-0560">Oxidoreductase</keyword>
<dbReference type="OrthoDB" id="412788at2759"/>
<name>A0A9P4P0Y9_9PEZI</name>
<gene>
    <name evidence="3" type="ORF">EJ08DRAFT_426532</name>
</gene>
<dbReference type="EMBL" id="MU007015">
    <property type="protein sequence ID" value="KAF2434684.1"/>
    <property type="molecule type" value="Genomic_DNA"/>
</dbReference>
<comment type="similarity">
    <text evidence="2">Belongs to the asaB hydroxylase/desaturase family.</text>
</comment>
<evidence type="ECO:0000256" key="2">
    <source>
        <dbReference type="ARBA" id="ARBA00023604"/>
    </source>
</evidence>
<accession>A0A9P4P0Y9</accession>
<evidence type="ECO:0000256" key="1">
    <source>
        <dbReference type="ARBA" id="ARBA00023002"/>
    </source>
</evidence>
<reference evidence="3" key="1">
    <citation type="journal article" date="2020" name="Stud. Mycol.">
        <title>101 Dothideomycetes genomes: a test case for predicting lifestyles and emergence of pathogens.</title>
        <authorList>
            <person name="Haridas S."/>
            <person name="Albert R."/>
            <person name="Binder M."/>
            <person name="Bloem J."/>
            <person name="Labutti K."/>
            <person name="Salamov A."/>
            <person name="Andreopoulos B."/>
            <person name="Baker S."/>
            <person name="Barry K."/>
            <person name="Bills G."/>
            <person name="Bluhm B."/>
            <person name="Cannon C."/>
            <person name="Castanera R."/>
            <person name="Culley D."/>
            <person name="Daum C."/>
            <person name="Ezra D."/>
            <person name="Gonzalez J."/>
            <person name="Henrissat B."/>
            <person name="Kuo A."/>
            <person name="Liang C."/>
            <person name="Lipzen A."/>
            <person name="Lutzoni F."/>
            <person name="Magnuson J."/>
            <person name="Mondo S."/>
            <person name="Nolan M."/>
            <person name="Ohm R."/>
            <person name="Pangilinan J."/>
            <person name="Park H.-J."/>
            <person name="Ramirez L."/>
            <person name="Alfaro M."/>
            <person name="Sun H."/>
            <person name="Tritt A."/>
            <person name="Yoshinaga Y."/>
            <person name="Zwiers L.-H."/>
            <person name="Turgeon B."/>
            <person name="Goodwin S."/>
            <person name="Spatafora J."/>
            <person name="Crous P."/>
            <person name="Grigoriev I."/>
        </authorList>
    </citation>
    <scope>NUCLEOTIDE SEQUENCE</scope>
    <source>
        <strain evidence="3">CBS 130266</strain>
    </source>
</reference>
<dbReference type="InterPro" id="IPR044053">
    <property type="entry name" value="AsaB-like"/>
</dbReference>
<sequence>MMFAPTKSTFWYLDQLPVYQTTKPYIVNLPLSRVPAGKRTNQICAAYTDIVVRDIRAAETEYTLDRNGFELSRSIPMSLDYEDFRYPSKVRDIYCENVKHALVKMRGAELGDILHLAIRRRHVSFPQQPRGNEEAETAQPVQGVHYYTPTRAYQSLQKAFGDDQAAAFWKERRVEIIQVWRPIAGPVLDWPLGVCDRNSVDEAIDLVSTDNVWTHMVAETYNLFHNPKHLWYFVSKQIESDALLFKGFDNMDGKASFCPHAAFELDNMGANGKMRESVECAILLVHPLPRSEGDLDLA</sequence>
<dbReference type="Proteomes" id="UP000800235">
    <property type="component" value="Unassembled WGS sequence"/>
</dbReference>
<protein>
    <recommendedName>
        <fullName evidence="5">Methyltransferase</fullName>
    </recommendedName>
</protein>
<dbReference type="PANTHER" id="PTHR34598">
    <property type="entry name" value="BLL6449 PROTEIN"/>
    <property type="match status" value="1"/>
</dbReference>
<organism evidence="3 4">
    <name type="scientific">Tothia fuscella</name>
    <dbReference type="NCBI Taxonomy" id="1048955"/>
    <lineage>
        <taxon>Eukaryota</taxon>
        <taxon>Fungi</taxon>
        <taxon>Dikarya</taxon>
        <taxon>Ascomycota</taxon>
        <taxon>Pezizomycotina</taxon>
        <taxon>Dothideomycetes</taxon>
        <taxon>Pleosporomycetidae</taxon>
        <taxon>Venturiales</taxon>
        <taxon>Cylindrosympodiaceae</taxon>
        <taxon>Tothia</taxon>
    </lineage>
</organism>
<evidence type="ECO:0000313" key="4">
    <source>
        <dbReference type="Proteomes" id="UP000800235"/>
    </source>
</evidence>
<dbReference type="GO" id="GO:0016491">
    <property type="term" value="F:oxidoreductase activity"/>
    <property type="evidence" value="ECO:0007669"/>
    <property type="project" value="UniProtKB-KW"/>
</dbReference>
<dbReference type="AlphaFoldDB" id="A0A9P4P0Y9"/>
<evidence type="ECO:0000313" key="3">
    <source>
        <dbReference type="EMBL" id="KAF2434684.1"/>
    </source>
</evidence>
<comment type="caution">
    <text evidence="3">The sequence shown here is derived from an EMBL/GenBank/DDBJ whole genome shotgun (WGS) entry which is preliminary data.</text>
</comment>
<dbReference type="NCBIfam" id="NF041278">
    <property type="entry name" value="CmcJ_NvfI_EfuI"/>
    <property type="match status" value="1"/>
</dbReference>
<keyword evidence="4" id="KW-1185">Reference proteome</keyword>
<evidence type="ECO:0008006" key="5">
    <source>
        <dbReference type="Google" id="ProtNLM"/>
    </source>
</evidence>
<proteinExistence type="inferred from homology"/>
<dbReference type="PANTHER" id="PTHR34598:SF3">
    <property type="entry name" value="OXIDOREDUCTASE AN1597"/>
    <property type="match status" value="1"/>
</dbReference>